<keyword evidence="1" id="KW-1185">Reference proteome</keyword>
<evidence type="ECO:0000313" key="1">
    <source>
        <dbReference type="Proteomes" id="UP000694863"/>
    </source>
</evidence>
<organism evidence="1 2">
    <name type="scientific">Echinops telfairi</name>
    <name type="common">Lesser hedgehog tenrec</name>
    <dbReference type="NCBI Taxonomy" id="9371"/>
    <lineage>
        <taxon>Eukaryota</taxon>
        <taxon>Metazoa</taxon>
        <taxon>Chordata</taxon>
        <taxon>Craniata</taxon>
        <taxon>Vertebrata</taxon>
        <taxon>Euteleostomi</taxon>
        <taxon>Mammalia</taxon>
        <taxon>Eutheria</taxon>
        <taxon>Afrotheria</taxon>
        <taxon>Tenrecidae</taxon>
        <taxon>Tenrecinae</taxon>
        <taxon>Echinops</taxon>
    </lineage>
</organism>
<reference evidence="2" key="1">
    <citation type="submission" date="2025-08" db="UniProtKB">
        <authorList>
            <consortium name="RefSeq"/>
        </authorList>
    </citation>
    <scope>IDENTIFICATION</scope>
</reference>
<protein>
    <submittedName>
        <fullName evidence="2">Uncharacterized protein LOC123521615</fullName>
    </submittedName>
</protein>
<evidence type="ECO:0000313" key="2">
    <source>
        <dbReference type="RefSeq" id="XP_045145447.1"/>
    </source>
</evidence>
<proteinExistence type="predicted"/>
<sequence length="234" mass="25483">MSSAVSHQGSCADQVDTGWHWTRAPDMPPSEPCGLPAPLQNDRQRFGASLGSLSFGRVSVMNMSITNLKLAVCIALRFSATRRQFGPSDAEEVPVLEYQQQQWRLLPYLAATFALQHFSRSLFMDLMELQRGRNRQDRGPRHVSHTPDPGPSQEATLFRTPAGAPQAAFLQSPLGTEGSARCFAGPGFSARPCCKQHGDKCGVTSSGGCMPGVLSYPLRVGLCGYWGKQREEGL</sequence>
<name>A0AC55D123_ECHTE</name>
<gene>
    <name evidence="2" type="primary">LOC123521615</name>
</gene>
<dbReference type="RefSeq" id="XP_045145447.1">
    <property type="nucleotide sequence ID" value="XM_045289512.1"/>
</dbReference>
<dbReference type="Proteomes" id="UP000694863">
    <property type="component" value="Unplaced"/>
</dbReference>
<accession>A0AC55D123</accession>